<organism evidence="3 4">
    <name type="scientific">Candidatus Nitrosymbiomonas proteolyticus</name>
    <dbReference type="NCBI Taxonomy" id="2608984"/>
    <lineage>
        <taxon>Bacteria</taxon>
        <taxon>Bacillati</taxon>
        <taxon>Armatimonadota</taxon>
        <taxon>Armatimonadota incertae sedis</taxon>
        <taxon>Candidatus Nitrosymbiomonas</taxon>
    </lineage>
</organism>
<sequence>MKKIRFVHLLLGALVLAAALRIWNDFRPLPPSNIVWRTDYFSAVAEARRTHKPLLVEFYATWCSACRSLDRGALRDSRVEDALERFIAVRVDTDYAPASLGLQYNVSGIPALHVVSPDENILASSIGVISANELLNLLERAQE</sequence>
<dbReference type="AlphaFoldDB" id="A0A809R4T7"/>
<name>A0A809R4T7_9BACT</name>
<dbReference type="InterPro" id="IPR036249">
    <property type="entry name" value="Thioredoxin-like_sf"/>
</dbReference>
<dbReference type="SUPFAM" id="SSF52833">
    <property type="entry name" value="Thioredoxin-like"/>
    <property type="match status" value="1"/>
</dbReference>
<dbReference type="PANTHER" id="PTHR15337:SF11">
    <property type="entry name" value="THIOREDOXIN DOMAIN-CONTAINING PROTEIN"/>
    <property type="match status" value="1"/>
</dbReference>
<reference evidence="3" key="1">
    <citation type="journal article" name="DNA Res.">
        <title>The physiological potential of anammox bacteria as revealed by their core genome structure.</title>
        <authorList>
            <person name="Okubo T."/>
            <person name="Toyoda A."/>
            <person name="Fukuhara K."/>
            <person name="Uchiyama I."/>
            <person name="Harigaya Y."/>
            <person name="Kuroiwa M."/>
            <person name="Suzuki T."/>
            <person name="Murakami Y."/>
            <person name="Suwa Y."/>
            <person name="Takami H."/>
        </authorList>
    </citation>
    <scope>NUCLEOTIDE SEQUENCE</scope>
    <source>
        <strain evidence="3">317325-2</strain>
    </source>
</reference>
<feature type="domain" description="Thioredoxin" evidence="2">
    <location>
        <begin position="9"/>
        <end position="143"/>
    </location>
</feature>
<dbReference type="InterPro" id="IPR013766">
    <property type="entry name" value="Thioredoxin_domain"/>
</dbReference>
<evidence type="ECO:0000256" key="1">
    <source>
        <dbReference type="ARBA" id="ARBA00022729"/>
    </source>
</evidence>
<evidence type="ECO:0000259" key="2">
    <source>
        <dbReference type="PROSITE" id="PS51352"/>
    </source>
</evidence>
<proteinExistence type="predicted"/>
<evidence type="ECO:0000313" key="4">
    <source>
        <dbReference type="Proteomes" id="UP000662873"/>
    </source>
</evidence>
<dbReference type="EMBL" id="AP021858">
    <property type="protein sequence ID" value="BBO22603.1"/>
    <property type="molecule type" value="Genomic_DNA"/>
</dbReference>
<dbReference type="PROSITE" id="PS51352">
    <property type="entry name" value="THIOREDOXIN_2"/>
    <property type="match status" value="1"/>
</dbReference>
<dbReference type="Gene3D" id="3.40.30.10">
    <property type="entry name" value="Glutaredoxin"/>
    <property type="match status" value="1"/>
</dbReference>
<dbReference type="InterPro" id="IPR051099">
    <property type="entry name" value="AGR/TXD"/>
</dbReference>
<gene>
    <name evidence="3" type="ORF">NPRO_01980</name>
</gene>
<keyword evidence="1" id="KW-0732">Signal</keyword>
<dbReference type="Proteomes" id="UP000662873">
    <property type="component" value="Chromosome"/>
</dbReference>
<dbReference type="PANTHER" id="PTHR15337">
    <property type="entry name" value="ANTERIOR GRADIENT PROTEIN-RELATED"/>
    <property type="match status" value="1"/>
</dbReference>
<protein>
    <submittedName>
        <fullName evidence="3">Thioredoxin</fullName>
    </submittedName>
</protein>
<accession>A0A809R4T7</accession>
<dbReference type="KEGG" id="npy:NPRO_01980"/>
<evidence type="ECO:0000313" key="3">
    <source>
        <dbReference type="EMBL" id="BBO22603.1"/>
    </source>
</evidence>
<dbReference type="Pfam" id="PF13899">
    <property type="entry name" value="Thioredoxin_7"/>
    <property type="match status" value="1"/>
</dbReference>